<gene>
    <name evidence="1" type="ORF">JMJ77_004020</name>
</gene>
<reference evidence="1" key="1">
    <citation type="submission" date="2021-05" db="EMBL/GenBank/DDBJ databases">
        <title>Comparative genomics of three Colletotrichum scovillei strains and genetic complementation revealed genes involved fungal growth and virulence on chili pepper.</title>
        <authorList>
            <person name="Hsieh D.-K."/>
            <person name="Chuang S.-C."/>
            <person name="Chen C.-Y."/>
            <person name="Chao Y.-T."/>
            <person name="Lu M.-Y.J."/>
            <person name="Lee M.-H."/>
            <person name="Shih M.-C."/>
        </authorList>
    </citation>
    <scope>NUCLEOTIDE SEQUENCE</scope>
    <source>
        <strain evidence="1">Coll-153</strain>
    </source>
</reference>
<evidence type="ECO:0000313" key="1">
    <source>
        <dbReference type="EMBL" id="KAG7044558.1"/>
    </source>
</evidence>
<organism evidence="1 2">
    <name type="scientific">Colletotrichum scovillei</name>
    <dbReference type="NCBI Taxonomy" id="1209932"/>
    <lineage>
        <taxon>Eukaryota</taxon>
        <taxon>Fungi</taxon>
        <taxon>Dikarya</taxon>
        <taxon>Ascomycota</taxon>
        <taxon>Pezizomycotina</taxon>
        <taxon>Sordariomycetes</taxon>
        <taxon>Hypocreomycetidae</taxon>
        <taxon>Glomerellales</taxon>
        <taxon>Glomerellaceae</taxon>
        <taxon>Colletotrichum</taxon>
        <taxon>Colletotrichum acutatum species complex</taxon>
    </lineage>
</organism>
<proteinExistence type="predicted"/>
<dbReference type="AlphaFoldDB" id="A0A9P7QWM4"/>
<dbReference type="Proteomes" id="UP000699042">
    <property type="component" value="Unassembled WGS sequence"/>
</dbReference>
<name>A0A9P7QWM4_9PEZI</name>
<sequence>MLVRCNSRCGRIPARKVSKLVLYSAVDTRRWMLHIPEVETNNVIVMMLEPRMGSVTISARWAHPPTMPGSEKPAP</sequence>
<accession>A0A9P7QWM4</accession>
<protein>
    <submittedName>
        <fullName evidence="1">Uncharacterized protein</fullName>
    </submittedName>
</protein>
<comment type="caution">
    <text evidence="1">The sequence shown here is derived from an EMBL/GenBank/DDBJ whole genome shotgun (WGS) entry which is preliminary data.</text>
</comment>
<keyword evidence="2" id="KW-1185">Reference proteome</keyword>
<dbReference type="EMBL" id="JAESDN010000010">
    <property type="protein sequence ID" value="KAG7044558.1"/>
    <property type="molecule type" value="Genomic_DNA"/>
</dbReference>
<evidence type="ECO:0000313" key="2">
    <source>
        <dbReference type="Proteomes" id="UP000699042"/>
    </source>
</evidence>